<dbReference type="EMBL" id="SZYD01000016">
    <property type="protein sequence ID" value="KAD3337164.1"/>
    <property type="molecule type" value="Genomic_DNA"/>
</dbReference>
<evidence type="ECO:0000256" key="1">
    <source>
        <dbReference type="SAM" id="SignalP"/>
    </source>
</evidence>
<reference evidence="2 3" key="1">
    <citation type="submission" date="2019-05" db="EMBL/GenBank/DDBJ databases">
        <title>Mikania micrantha, genome provides insights into the molecular mechanism of rapid growth.</title>
        <authorList>
            <person name="Liu B."/>
        </authorList>
    </citation>
    <scope>NUCLEOTIDE SEQUENCE [LARGE SCALE GENOMIC DNA]</scope>
    <source>
        <strain evidence="2">NLD-2019</strain>
        <tissue evidence="2">Leaf</tissue>
    </source>
</reference>
<dbReference type="Proteomes" id="UP000326396">
    <property type="component" value="Linkage Group LG6"/>
</dbReference>
<feature type="signal peptide" evidence="1">
    <location>
        <begin position="1"/>
        <end position="21"/>
    </location>
</feature>
<evidence type="ECO:0000313" key="2">
    <source>
        <dbReference type="EMBL" id="KAD3337164.1"/>
    </source>
</evidence>
<accession>A0A5N6M962</accession>
<gene>
    <name evidence="2" type="ORF">E3N88_32684</name>
</gene>
<keyword evidence="1" id="KW-0732">Signal</keyword>
<organism evidence="2 3">
    <name type="scientific">Mikania micrantha</name>
    <name type="common">bitter vine</name>
    <dbReference type="NCBI Taxonomy" id="192012"/>
    <lineage>
        <taxon>Eukaryota</taxon>
        <taxon>Viridiplantae</taxon>
        <taxon>Streptophyta</taxon>
        <taxon>Embryophyta</taxon>
        <taxon>Tracheophyta</taxon>
        <taxon>Spermatophyta</taxon>
        <taxon>Magnoliopsida</taxon>
        <taxon>eudicotyledons</taxon>
        <taxon>Gunneridae</taxon>
        <taxon>Pentapetalae</taxon>
        <taxon>asterids</taxon>
        <taxon>campanulids</taxon>
        <taxon>Asterales</taxon>
        <taxon>Asteraceae</taxon>
        <taxon>Asteroideae</taxon>
        <taxon>Heliantheae alliance</taxon>
        <taxon>Eupatorieae</taxon>
        <taxon>Mikania</taxon>
    </lineage>
</organism>
<evidence type="ECO:0000313" key="3">
    <source>
        <dbReference type="Proteomes" id="UP000326396"/>
    </source>
</evidence>
<proteinExistence type="predicted"/>
<keyword evidence="3" id="KW-1185">Reference proteome</keyword>
<comment type="caution">
    <text evidence="2">The sequence shown here is derived from an EMBL/GenBank/DDBJ whole genome shotgun (WGS) entry which is preliminary data.</text>
</comment>
<name>A0A5N6M962_9ASTR</name>
<sequence>MNTSITITLIILMALVINLSATPIVDDDEEFVPSSAGSLRGASRFLAQHYSRDLVKCNKNPRLCRAKGSPGPDCCKKKCVNIRDIVEGATKDARKGIHACMGCVAMLKRQKMFQVN</sequence>
<protein>
    <submittedName>
        <fullName evidence="2">Uncharacterized protein</fullName>
    </submittedName>
</protein>
<dbReference type="AlphaFoldDB" id="A0A5N6M962"/>
<feature type="chain" id="PRO_5024458995" evidence="1">
    <location>
        <begin position="22"/>
        <end position="116"/>
    </location>
</feature>